<feature type="compositionally biased region" description="Low complexity" evidence="2">
    <location>
        <begin position="167"/>
        <end position="190"/>
    </location>
</feature>
<sequence length="231" mass="25045">MSYETKPELQARLENRALATQLEADERQKAQVEQLVSEAQTDLMRKIAAKDAIAASEEERARRIAEAALAQAQEQLVRNANVQKAIALEEEEQRRRASEMSGTQAPDLAERKAVAERVEGLADAERARRLSTGDEFELRPQKRQLEESLVQKVAERRASRTSATDLSGSAAPTAAGSTNGGSYSYSSGSAQTDANVPRSAAQSDHRQQEEAEPSGIRAVLAKAASVITGRT</sequence>
<organism evidence="3 4">
    <name type="scientific">Geranomyces variabilis</name>
    <dbReference type="NCBI Taxonomy" id="109894"/>
    <lineage>
        <taxon>Eukaryota</taxon>
        <taxon>Fungi</taxon>
        <taxon>Fungi incertae sedis</taxon>
        <taxon>Chytridiomycota</taxon>
        <taxon>Chytridiomycota incertae sedis</taxon>
        <taxon>Chytridiomycetes</taxon>
        <taxon>Spizellomycetales</taxon>
        <taxon>Powellomycetaceae</taxon>
        <taxon>Geranomyces</taxon>
    </lineage>
</organism>
<protein>
    <submittedName>
        <fullName evidence="3">Uncharacterized protein</fullName>
    </submittedName>
</protein>
<comment type="caution">
    <text evidence="3">The sequence shown here is derived from an EMBL/GenBank/DDBJ whole genome shotgun (WGS) entry which is preliminary data.</text>
</comment>
<keyword evidence="4" id="KW-1185">Reference proteome</keyword>
<dbReference type="Proteomes" id="UP001212152">
    <property type="component" value="Unassembled WGS sequence"/>
</dbReference>
<dbReference type="AlphaFoldDB" id="A0AAD5TL05"/>
<keyword evidence="1" id="KW-0175">Coiled coil</keyword>
<gene>
    <name evidence="3" type="ORF">HDU87_003097</name>
</gene>
<evidence type="ECO:0000313" key="3">
    <source>
        <dbReference type="EMBL" id="KAJ3179140.1"/>
    </source>
</evidence>
<feature type="region of interest" description="Disordered" evidence="2">
    <location>
        <begin position="132"/>
        <end position="219"/>
    </location>
</feature>
<evidence type="ECO:0000256" key="2">
    <source>
        <dbReference type="SAM" id="MobiDB-lite"/>
    </source>
</evidence>
<evidence type="ECO:0000313" key="4">
    <source>
        <dbReference type="Proteomes" id="UP001212152"/>
    </source>
</evidence>
<reference evidence="3" key="1">
    <citation type="submission" date="2020-05" db="EMBL/GenBank/DDBJ databases">
        <title>Phylogenomic resolution of chytrid fungi.</title>
        <authorList>
            <person name="Stajich J.E."/>
            <person name="Amses K."/>
            <person name="Simmons R."/>
            <person name="Seto K."/>
            <person name="Myers J."/>
            <person name="Bonds A."/>
            <person name="Quandt C.A."/>
            <person name="Barry K."/>
            <person name="Liu P."/>
            <person name="Grigoriev I."/>
            <person name="Longcore J.E."/>
            <person name="James T.Y."/>
        </authorList>
    </citation>
    <scope>NUCLEOTIDE SEQUENCE</scope>
    <source>
        <strain evidence="3">JEL0379</strain>
    </source>
</reference>
<feature type="compositionally biased region" description="Basic and acidic residues" evidence="2">
    <location>
        <begin position="132"/>
        <end position="146"/>
    </location>
</feature>
<evidence type="ECO:0000256" key="1">
    <source>
        <dbReference type="SAM" id="Coils"/>
    </source>
</evidence>
<dbReference type="EMBL" id="JADGJQ010000022">
    <property type="protein sequence ID" value="KAJ3179140.1"/>
    <property type="molecule type" value="Genomic_DNA"/>
</dbReference>
<proteinExistence type="predicted"/>
<name>A0AAD5TL05_9FUNG</name>
<accession>A0AAD5TL05</accession>
<feature type="region of interest" description="Disordered" evidence="2">
    <location>
        <begin position="91"/>
        <end position="111"/>
    </location>
</feature>
<feature type="coiled-coil region" evidence="1">
    <location>
        <begin position="15"/>
        <end position="75"/>
    </location>
</feature>